<dbReference type="EMBL" id="BSXG01000004">
    <property type="protein sequence ID" value="GME22916.1"/>
    <property type="molecule type" value="Genomic_DNA"/>
</dbReference>
<reference evidence="1" key="1">
    <citation type="submission" date="2024-09" db="EMBL/GenBank/DDBJ databases">
        <title>Draft Genome Sequences of Neofusicoccum parvum.</title>
        <authorList>
            <person name="Ashida A."/>
            <person name="Camagna M."/>
            <person name="Tanaka A."/>
            <person name="Takemoto D."/>
        </authorList>
    </citation>
    <scope>NUCLEOTIDE SEQUENCE</scope>
    <source>
        <strain evidence="1">PPO83</strain>
    </source>
</reference>
<protein>
    <submittedName>
        <fullName evidence="1">Uncharacterized protein</fullName>
    </submittedName>
</protein>
<proteinExistence type="predicted"/>
<evidence type="ECO:0000313" key="1">
    <source>
        <dbReference type="EMBL" id="GME22916.1"/>
    </source>
</evidence>
<gene>
    <name evidence="1" type="primary">g815</name>
    <name evidence="1" type="ORF">NpPPO83_00000815</name>
</gene>
<name>A0ACB5RQX9_9PEZI</name>
<keyword evidence="2" id="KW-1185">Reference proteome</keyword>
<dbReference type="Proteomes" id="UP001165186">
    <property type="component" value="Unassembled WGS sequence"/>
</dbReference>
<accession>A0ACB5RQX9</accession>
<sequence>MATEDEREEGHRMCPVFCTVEVPAALLNLLLENAEEGTHYLIMDIEAGENIQGLKYPSQPPANPPRTSFFNWSIDEVYTYWKNNVCAPGDGSSTTLSAFTFAVVDEQSVREFAEGKGKATTLVLGSDAPDLEEKEDEVVLKSLRLGIEDMSIELMCLEMLTRCPSEIGKAFGLSIQPPPIFAGPPDAARRYKANAIAGIPKIG</sequence>
<evidence type="ECO:0000313" key="2">
    <source>
        <dbReference type="Proteomes" id="UP001165186"/>
    </source>
</evidence>
<organism evidence="1 2">
    <name type="scientific">Neofusicoccum parvum</name>
    <dbReference type="NCBI Taxonomy" id="310453"/>
    <lineage>
        <taxon>Eukaryota</taxon>
        <taxon>Fungi</taxon>
        <taxon>Dikarya</taxon>
        <taxon>Ascomycota</taxon>
        <taxon>Pezizomycotina</taxon>
        <taxon>Dothideomycetes</taxon>
        <taxon>Dothideomycetes incertae sedis</taxon>
        <taxon>Botryosphaeriales</taxon>
        <taxon>Botryosphaeriaceae</taxon>
        <taxon>Neofusicoccum</taxon>
    </lineage>
</organism>
<comment type="caution">
    <text evidence="1">The sequence shown here is derived from an EMBL/GenBank/DDBJ whole genome shotgun (WGS) entry which is preliminary data.</text>
</comment>